<sequence>MAAIPLLRLSLSPPPQKTPRSTISIHPLRSNILSLSPPQSLSLRSNSTAQSRRRSIISASNNSTPVTDRLISAAAYFFPFFNGLQYGRFLFAQYPRTLGLALEPLLPLLSFYRSIPYASYLAFLLLYIGVVPWCFRFWEEHRNCRWLVMLLAGNFEDSDEKLLLKTQFKMTYPVLEPFLSLLIKTSCKNGDSRFISQMGFLLLENGVYGLARCRF</sequence>
<dbReference type="PANTHER" id="PTHR33510">
    <property type="entry name" value="PROTEIN TIC 20-II, CHLOROPLASTIC"/>
    <property type="match status" value="1"/>
</dbReference>
<keyword evidence="7" id="KW-0150">Chloroplast</keyword>
<keyword evidence="3 7" id="KW-0812">Transmembrane</keyword>
<evidence type="ECO:0000256" key="4">
    <source>
        <dbReference type="ARBA" id="ARBA00022780"/>
    </source>
</evidence>
<evidence type="ECO:0000256" key="2">
    <source>
        <dbReference type="ARBA" id="ARBA00009596"/>
    </source>
</evidence>
<dbReference type="Proteomes" id="UP001177003">
    <property type="component" value="Chromosome 0"/>
</dbReference>
<reference evidence="8" key="1">
    <citation type="submission" date="2023-04" db="EMBL/GenBank/DDBJ databases">
        <authorList>
            <person name="Vijverberg K."/>
            <person name="Xiong W."/>
            <person name="Schranz E."/>
        </authorList>
    </citation>
    <scope>NUCLEOTIDE SEQUENCE</scope>
</reference>
<protein>
    <recommendedName>
        <fullName evidence="7">Protein TIC 20</fullName>
    </recommendedName>
</protein>
<comment type="subcellular location">
    <subcellularLocation>
        <location evidence="1">Plastid</location>
        <location evidence="1">Chloroplast inner membrane</location>
        <topology evidence="1">Multi-pass membrane protein</topology>
    </subcellularLocation>
    <subcellularLocation>
        <location evidence="7">Plastid</location>
        <location evidence="7">Chloroplast membrane</location>
        <topology evidence="7">Multi-pass membrane protein</topology>
    </subcellularLocation>
</comment>
<keyword evidence="7" id="KW-0934">Plastid</keyword>
<name>A0AA35V941_LACSI</name>
<evidence type="ECO:0000256" key="5">
    <source>
        <dbReference type="ARBA" id="ARBA00022989"/>
    </source>
</evidence>
<proteinExistence type="inferred from homology"/>
<evidence type="ECO:0000313" key="9">
    <source>
        <dbReference type="Proteomes" id="UP001177003"/>
    </source>
</evidence>
<dbReference type="Pfam" id="PF16166">
    <property type="entry name" value="TIC20"/>
    <property type="match status" value="1"/>
</dbReference>
<comment type="caution">
    <text evidence="7">Lacks conserved residue(s) required for the propagation of feature annotation.</text>
</comment>
<evidence type="ECO:0000313" key="8">
    <source>
        <dbReference type="EMBL" id="CAI9264473.1"/>
    </source>
</evidence>
<organism evidence="8 9">
    <name type="scientific">Lactuca saligna</name>
    <name type="common">Willowleaf lettuce</name>
    <dbReference type="NCBI Taxonomy" id="75948"/>
    <lineage>
        <taxon>Eukaryota</taxon>
        <taxon>Viridiplantae</taxon>
        <taxon>Streptophyta</taxon>
        <taxon>Embryophyta</taxon>
        <taxon>Tracheophyta</taxon>
        <taxon>Spermatophyta</taxon>
        <taxon>Magnoliopsida</taxon>
        <taxon>eudicotyledons</taxon>
        <taxon>Gunneridae</taxon>
        <taxon>Pentapetalae</taxon>
        <taxon>asterids</taxon>
        <taxon>campanulids</taxon>
        <taxon>Asterales</taxon>
        <taxon>Asteraceae</taxon>
        <taxon>Cichorioideae</taxon>
        <taxon>Cichorieae</taxon>
        <taxon>Lactucinae</taxon>
        <taxon>Lactuca</taxon>
    </lineage>
</organism>
<dbReference type="GO" id="GO:0009706">
    <property type="term" value="C:chloroplast inner membrane"/>
    <property type="evidence" value="ECO:0007669"/>
    <property type="project" value="UniProtKB-SubCell"/>
</dbReference>
<keyword evidence="5 7" id="KW-1133">Transmembrane helix</keyword>
<dbReference type="PANTHER" id="PTHR33510:SF5">
    <property type="entry name" value="PROTEIN TIC 20-II, CHLOROPLASTIC"/>
    <property type="match status" value="1"/>
</dbReference>
<evidence type="ECO:0000256" key="6">
    <source>
        <dbReference type="ARBA" id="ARBA00023136"/>
    </source>
</evidence>
<keyword evidence="9" id="KW-1185">Reference proteome</keyword>
<dbReference type="AlphaFoldDB" id="A0AA35V941"/>
<keyword evidence="4" id="KW-1001">Plastid inner membrane</keyword>
<comment type="similarity">
    <text evidence="2 7">Belongs to the Tic20 family.</text>
</comment>
<evidence type="ECO:0000256" key="7">
    <source>
        <dbReference type="RuleBase" id="RU367003"/>
    </source>
</evidence>
<accession>A0AA35V941</accession>
<feature type="transmembrane region" description="Helical" evidence="7">
    <location>
        <begin position="117"/>
        <end position="135"/>
    </location>
</feature>
<gene>
    <name evidence="8" type="ORF">LSALG_LOCUS5117</name>
</gene>
<dbReference type="InterPro" id="IPR005691">
    <property type="entry name" value="Tic20"/>
</dbReference>
<evidence type="ECO:0000256" key="1">
    <source>
        <dbReference type="ARBA" id="ARBA00004478"/>
    </source>
</evidence>
<comment type="function">
    <text evidence="7">Involved in protein precursor import into chloroplasts.</text>
</comment>
<dbReference type="EMBL" id="OX465086">
    <property type="protein sequence ID" value="CAI9264473.1"/>
    <property type="molecule type" value="Genomic_DNA"/>
</dbReference>
<evidence type="ECO:0000256" key="3">
    <source>
        <dbReference type="ARBA" id="ARBA00022692"/>
    </source>
</evidence>
<keyword evidence="6 7" id="KW-0472">Membrane</keyword>